<dbReference type="RefSeq" id="WP_243701385.1">
    <property type="nucleotide sequence ID" value="NZ_SJOI01000001.1"/>
</dbReference>
<reference evidence="6 7" key="1">
    <citation type="submission" date="2019-02" db="EMBL/GenBank/DDBJ databases">
        <title>Investigation of anaerobic lignin degradation for improved lignocellulosic biofuels.</title>
        <authorList>
            <person name="Deangelis K."/>
        </authorList>
    </citation>
    <scope>NUCLEOTIDE SEQUENCE [LARGE SCALE GENOMIC DNA]</scope>
    <source>
        <strain evidence="6 7">159R</strain>
    </source>
</reference>
<dbReference type="PANTHER" id="PTHR37533">
    <property type="entry name" value="FLAGELLAR HOOK-LENGTH CONTROL PROTEIN"/>
    <property type="match status" value="1"/>
</dbReference>
<feature type="compositionally biased region" description="Polar residues" evidence="4">
    <location>
        <begin position="102"/>
        <end position="118"/>
    </location>
</feature>
<dbReference type="InterPro" id="IPR038610">
    <property type="entry name" value="FliK-like_C_sf"/>
</dbReference>
<feature type="domain" description="Flagellar hook-length control protein-like C-terminal" evidence="5">
    <location>
        <begin position="383"/>
        <end position="464"/>
    </location>
</feature>
<keyword evidence="6" id="KW-0282">Flagellum</keyword>
<keyword evidence="3" id="KW-1005">Bacterial flagellum biogenesis</keyword>
<name>A0A4R1N9R8_9GAMM</name>
<comment type="caution">
    <text evidence="6">The sequence shown here is derived from an EMBL/GenBank/DDBJ whole genome shotgun (WGS) entry which is preliminary data.</text>
</comment>
<sequence>MVTLASVLNPTPGNAVTAVNGLKKADSDGGEQTFGALLSSKINDRQQARTATAASAKTSAEDKDTADAAASAQTAAAGRSDRADRREERSKEALADGDEGSSADNNSADTTLPTSPAGTQAHKPLTDAQASAPSPAVADPALDGSAAQALMALLAQTTLPLQSSGDTDSANAAEGPAAGGAAAGNVADSSLYVADDAASAAGTAGVTDAADSAPRKDAAADAGLNAATTGDSAVPAIPAPLYVPTGAKSAAKSATPGGNVPTPDLKGAAEIVHGDRQDKASAAPATMGRQTRDDDSGAPAASVAVPQNSGGAQDVPLGSANSTLTFRKAAAPAADSLPSQAAAQAAASTLSAAGSDTAAAPVPASALISAQLGSDEWQQAIGQQVVMFSRNGQQNAELRLHPENLGTLQISMRVDTNNQMQIHLVSAHSQVRSALEDALPHLRAALAQSGISLGQSSVGSDATPNWGGNGQQSSAGGRGTAAFSLNAVAEPADNTAIATPPAATGRTAGVDTFV</sequence>
<feature type="compositionally biased region" description="Low complexity" evidence="4">
    <location>
        <begin position="48"/>
        <end position="58"/>
    </location>
</feature>
<dbReference type="GO" id="GO:0044780">
    <property type="term" value="P:bacterial-type flagellum assembly"/>
    <property type="evidence" value="ECO:0007669"/>
    <property type="project" value="InterPro"/>
</dbReference>
<dbReference type="PRINTS" id="PR01007">
    <property type="entry name" value="FLGHOOKFLIK"/>
</dbReference>
<keyword evidence="6" id="KW-0966">Cell projection</keyword>
<comment type="function">
    <text evidence="1">Controls the length of the flagellar hook.</text>
</comment>
<proteinExistence type="inferred from homology"/>
<dbReference type="CDD" id="cd17470">
    <property type="entry name" value="T3SS_Flik_C"/>
    <property type="match status" value="1"/>
</dbReference>
<gene>
    <name evidence="6" type="ORF">EZJ58_0273</name>
</gene>
<organism evidence="6 7">
    <name type="scientific">Sodalis ligni</name>
    <dbReference type="NCBI Taxonomy" id="2697027"/>
    <lineage>
        <taxon>Bacteria</taxon>
        <taxon>Pseudomonadati</taxon>
        <taxon>Pseudomonadota</taxon>
        <taxon>Gammaproteobacteria</taxon>
        <taxon>Enterobacterales</taxon>
        <taxon>Bruguierivoracaceae</taxon>
        <taxon>Sodalis</taxon>
    </lineage>
</organism>
<feature type="region of interest" description="Disordered" evidence="4">
    <location>
        <begin position="456"/>
        <end position="478"/>
    </location>
</feature>
<evidence type="ECO:0000313" key="6">
    <source>
        <dbReference type="EMBL" id="TCL02271.1"/>
    </source>
</evidence>
<dbReference type="PANTHER" id="PTHR37533:SF2">
    <property type="entry name" value="FLAGELLAR HOOK-LENGTH CONTROL PROTEIN"/>
    <property type="match status" value="1"/>
</dbReference>
<dbReference type="EMBL" id="SJOI01000001">
    <property type="protein sequence ID" value="TCL02271.1"/>
    <property type="molecule type" value="Genomic_DNA"/>
</dbReference>
<evidence type="ECO:0000256" key="1">
    <source>
        <dbReference type="ARBA" id="ARBA00003944"/>
    </source>
</evidence>
<evidence type="ECO:0000256" key="2">
    <source>
        <dbReference type="ARBA" id="ARBA00009149"/>
    </source>
</evidence>
<feature type="compositionally biased region" description="Low complexity" evidence="4">
    <location>
        <begin position="162"/>
        <end position="176"/>
    </location>
</feature>
<feature type="region of interest" description="Disordered" evidence="4">
    <location>
        <begin position="48"/>
        <end position="140"/>
    </location>
</feature>
<evidence type="ECO:0000256" key="4">
    <source>
        <dbReference type="SAM" id="MobiDB-lite"/>
    </source>
</evidence>
<feature type="compositionally biased region" description="Low complexity" evidence="4">
    <location>
        <begin position="67"/>
        <end position="78"/>
    </location>
</feature>
<dbReference type="GO" id="GO:0009424">
    <property type="term" value="C:bacterial-type flagellum hook"/>
    <property type="evidence" value="ECO:0007669"/>
    <property type="project" value="InterPro"/>
</dbReference>
<evidence type="ECO:0000259" key="5">
    <source>
        <dbReference type="Pfam" id="PF02120"/>
    </source>
</evidence>
<feature type="compositionally biased region" description="Basic and acidic residues" evidence="4">
    <location>
        <begin position="79"/>
        <end position="94"/>
    </location>
</feature>
<evidence type="ECO:0000313" key="7">
    <source>
        <dbReference type="Proteomes" id="UP000294555"/>
    </source>
</evidence>
<dbReference type="InterPro" id="IPR052563">
    <property type="entry name" value="FliK"/>
</dbReference>
<comment type="similarity">
    <text evidence="2">Belongs to the FliK family.</text>
</comment>
<feature type="region of interest" description="Disordered" evidence="4">
    <location>
        <begin position="275"/>
        <end position="319"/>
    </location>
</feature>
<dbReference type="Gene3D" id="3.30.750.140">
    <property type="match status" value="1"/>
</dbReference>
<feature type="compositionally biased region" description="Low complexity" evidence="4">
    <location>
        <begin position="127"/>
        <end position="140"/>
    </location>
</feature>
<feature type="region of interest" description="Disordered" evidence="4">
    <location>
        <begin position="162"/>
        <end position="182"/>
    </location>
</feature>
<evidence type="ECO:0000256" key="3">
    <source>
        <dbReference type="ARBA" id="ARBA00022795"/>
    </source>
</evidence>
<dbReference type="Pfam" id="PF02120">
    <property type="entry name" value="Flg_hook"/>
    <property type="match status" value="1"/>
</dbReference>
<dbReference type="InterPro" id="IPR021136">
    <property type="entry name" value="Flagellar_hook_control-like_C"/>
</dbReference>
<dbReference type="AlphaFoldDB" id="A0A4R1N9R8"/>
<keyword evidence="7" id="KW-1185">Reference proteome</keyword>
<accession>A0A4R1N9R8</accession>
<protein>
    <submittedName>
        <fullName evidence="6">Flagellar hook-length control protein FliK</fullName>
    </submittedName>
</protein>
<dbReference type="InterPro" id="IPR001635">
    <property type="entry name" value="Flag_hook_Flik"/>
</dbReference>
<dbReference type="Proteomes" id="UP000294555">
    <property type="component" value="Unassembled WGS sequence"/>
</dbReference>
<keyword evidence="6" id="KW-0969">Cilium</keyword>